<keyword evidence="3" id="KW-1185">Reference proteome</keyword>
<evidence type="ECO:0000313" key="3">
    <source>
        <dbReference type="Proteomes" id="UP001355207"/>
    </source>
</evidence>
<feature type="region of interest" description="Disordered" evidence="1">
    <location>
        <begin position="25"/>
        <end position="76"/>
    </location>
</feature>
<evidence type="ECO:0000313" key="2">
    <source>
        <dbReference type="EMBL" id="WWC88060.1"/>
    </source>
</evidence>
<organism evidence="2 3">
    <name type="scientific">Kwoniella dendrophila CBS 6074</name>
    <dbReference type="NCBI Taxonomy" id="1295534"/>
    <lineage>
        <taxon>Eukaryota</taxon>
        <taxon>Fungi</taxon>
        <taxon>Dikarya</taxon>
        <taxon>Basidiomycota</taxon>
        <taxon>Agaricomycotina</taxon>
        <taxon>Tremellomycetes</taxon>
        <taxon>Tremellales</taxon>
        <taxon>Cryptococcaceae</taxon>
        <taxon>Kwoniella</taxon>
    </lineage>
</organism>
<name>A0AAX4JRM5_9TREE</name>
<evidence type="ECO:0000256" key="1">
    <source>
        <dbReference type="SAM" id="MobiDB-lite"/>
    </source>
</evidence>
<dbReference type="Proteomes" id="UP001355207">
    <property type="component" value="Chromosome 3"/>
</dbReference>
<gene>
    <name evidence="2" type="ORF">L201_002963</name>
</gene>
<dbReference type="EMBL" id="CP144100">
    <property type="protein sequence ID" value="WWC88060.1"/>
    <property type="molecule type" value="Genomic_DNA"/>
</dbReference>
<accession>A0AAX4JRM5</accession>
<reference evidence="2 3" key="1">
    <citation type="submission" date="2024-01" db="EMBL/GenBank/DDBJ databases">
        <title>Comparative genomics of Cryptococcus and Kwoniella reveals pathogenesis evolution and contrasting modes of karyotype evolution via chromosome fusion or intercentromeric recombination.</title>
        <authorList>
            <person name="Coelho M.A."/>
            <person name="David-Palma M."/>
            <person name="Shea T."/>
            <person name="Bowers K."/>
            <person name="McGinley-Smith S."/>
            <person name="Mohammad A.W."/>
            <person name="Gnirke A."/>
            <person name="Yurkov A.M."/>
            <person name="Nowrousian M."/>
            <person name="Sun S."/>
            <person name="Cuomo C.A."/>
            <person name="Heitman J."/>
        </authorList>
    </citation>
    <scope>NUCLEOTIDE SEQUENCE [LARGE SCALE GENOMIC DNA]</scope>
    <source>
        <strain evidence="2 3">CBS 6074</strain>
    </source>
</reference>
<dbReference type="RefSeq" id="XP_066074823.1">
    <property type="nucleotide sequence ID" value="XM_066218726.1"/>
</dbReference>
<sequence length="388" mass="43308">MATYQPQAQIALVDVFNPVSGSSSTSPIFTRISSPRPKLRSCLSPSRSPSITPYSDSAVATPSGSRSTSFSSCTSGEGWKATKCVRWQEMNGCAVTSTHDTYSHEEYDRTPLEPPSVEERECVLPARGSRCLSMSRDCFLLDEEDYEDDQDLTVESYFLNTPPPTETNSEDGDNQEHIEGNEETAEEEEERKQWEECMERRRQMFARMCPKLHSCGSRSGTGSGTGTPEEDRHPEFEGYRSISATLATLLRSVSNSEAPIEEEDENEQEEENDEEEEEEGITKGDCGFGFSTLNLRSTPLNDNDETEMEIGTPSLISSNDEESEELDDDCIISSPGGLNSNHSTIIPTNNHHHHQYQKDLGTCTEEMVLAAWSTKKPIIPIDRTRRTI</sequence>
<protein>
    <submittedName>
        <fullName evidence="2">Uncharacterized protein</fullName>
    </submittedName>
</protein>
<feature type="compositionally biased region" description="Polar residues" evidence="1">
    <location>
        <begin position="51"/>
        <end position="60"/>
    </location>
</feature>
<feature type="region of interest" description="Disordered" evidence="1">
    <location>
        <begin position="157"/>
        <end position="194"/>
    </location>
</feature>
<feature type="compositionally biased region" description="Polar residues" evidence="1">
    <location>
        <begin position="291"/>
        <end position="301"/>
    </location>
</feature>
<feature type="region of interest" description="Disordered" evidence="1">
    <location>
        <begin position="255"/>
        <end position="308"/>
    </location>
</feature>
<feature type="region of interest" description="Disordered" evidence="1">
    <location>
        <begin position="213"/>
        <end position="234"/>
    </location>
</feature>
<dbReference type="AlphaFoldDB" id="A0AAX4JRM5"/>
<feature type="compositionally biased region" description="Acidic residues" evidence="1">
    <location>
        <begin position="259"/>
        <end position="279"/>
    </location>
</feature>
<feature type="compositionally biased region" description="Low complexity" evidence="1">
    <location>
        <begin position="61"/>
        <end position="76"/>
    </location>
</feature>
<proteinExistence type="predicted"/>
<feature type="compositionally biased region" description="Low complexity" evidence="1">
    <location>
        <begin position="33"/>
        <end position="50"/>
    </location>
</feature>
<dbReference type="GeneID" id="91093634"/>